<organism evidence="8 9">
    <name type="scientific">Lithospermum erythrorhizon</name>
    <name type="common">Purple gromwell</name>
    <name type="synonym">Lithospermum officinale var. erythrorhizon</name>
    <dbReference type="NCBI Taxonomy" id="34254"/>
    <lineage>
        <taxon>Eukaryota</taxon>
        <taxon>Viridiplantae</taxon>
        <taxon>Streptophyta</taxon>
        <taxon>Embryophyta</taxon>
        <taxon>Tracheophyta</taxon>
        <taxon>Spermatophyta</taxon>
        <taxon>Magnoliopsida</taxon>
        <taxon>eudicotyledons</taxon>
        <taxon>Gunneridae</taxon>
        <taxon>Pentapetalae</taxon>
        <taxon>asterids</taxon>
        <taxon>lamiids</taxon>
        <taxon>Boraginales</taxon>
        <taxon>Boraginaceae</taxon>
        <taxon>Boraginoideae</taxon>
        <taxon>Lithospermeae</taxon>
        <taxon>Lithospermum</taxon>
    </lineage>
</organism>
<dbReference type="PANTHER" id="PTHR19443:SF16">
    <property type="entry name" value="HEXOKINASE TYPE 1-RELATED"/>
    <property type="match status" value="1"/>
</dbReference>
<dbReference type="GO" id="GO:0005739">
    <property type="term" value="C:mitochondrion"/>
    <property type="evidence" value="ECO:0007669"/>
    <property type="project" value="TreeGrafter"/>
</dbReference>
<dbReference type="GO" id="GO:0005536">
    <property type="term" value="F:D-glucose binding"/>
    <property type="evidence" value="ECO:0007669"/>
    <property type="project" value="InterPro"/>
</dbReference>
<feature type="domain" description="Hexokinase N-terminal" evidence="7">
    <location>
        <begin position="15"/>
        <end position="71"/>
    </location>
</feature>
<evidence type="ECO:0000313" key="9">
    <source>
        <dbReference type="Proteomes" id="UP001454036"/>
    </source>
</evidence>
<dbReference type="Pfam" id="PF00349">
    <property type="entry name" value="Hexokinase_1"/>
    <property type="match status" value="1"/>
</dbReference>
<accession>A0AAV3PXW6</accession>
<evidence type="ECO:0000256" key="2">
    <source>
        <dbReference type="ARBA" id="ARBA00005028"/>
    </source>
</evidence>
<keyword evidence="6" id="KW-0418">Kinase</keyword>
<evidence type="ECO:0000256" key="6">
    <source>
        <dbReference type="RuleBase" id="RU362007"/>
    </source>
</evidence>
<gene>
    <name evidence="8" type="ORF">LIER_13557</name>
</gene>
<comment type="caution">
    <text evidence="8">The sequence shown here is derived from an EMBL/GenBank/DDBJ whole genome shotgun (WGS) entry which is preliminary data.</text>
</comment>
<dbReference type="GO" id="GO:0001678">
    <property type="term" value="P:intracellular glucose homeostasis"/>
    <property type="evidence" value="ECO:0007669"/>
    <property type="project" value="InterPro"/>
</dbReference>
<dbReference type="Gene3D" id="3.40.367.20">
    <property type="match status" value="1"/>
</dbReference>
<dbReference type="SUPFAM" id="SSF53067">
    <property type="entry name" value="Actin-like ATPase domain"/>
    <property type="match status" value="1"/>
</dbReference>
<keyword evidence="6" id="KW-0808">Transferase</keyword>
<dbReference type="Proteomes" id="UP001454036">
    <property type="component" value="Unassembled WGS sequence"/>
</dbReference>
<evidence type="ECO:0000256" key="4">
    <source>
        <dbReference type="ARBA" id="ARBA00044613"/>
    </source>
</evidence>
<dbReference type="InterPro" id="IPR001312">
    <property type="entry name" value="Hexokinase"/>
</dbReference>
<keyword evidence="3 6" id="KW-0324">Glycolysis</keyword>
<dbReference type="GO" id="GO:0006096">
    <property type="term" value="P:glycolytic process"/>
    <property type="evidence" value="ECO:0007669"/>
    <property type="project" value="UniProtKB-KW"/>
</dbReference>
<keyword evidence="6" id="KW-0547">Nucleotide-binding</keyword>
<name>A0AAV3PXW6_LITER</name>
<evidence type="ECO:0000313" key="8">
    <source>
        <dbReference type="EMBL" id="GAA0155951.1"/>
    </source>
</evidence>
<comment type="catalytic activity">
    <reaction evidence="4">
        <text>a D-hexose + ATP = a D-hexose 6-phosphate + ADP + H(+)</text>
        <dbReference type="Rhea" id="RHEA:22740"/>
        <dbReference type="ChEBI" id="CHEBI:4194"/>
        <dbReference type="ChEBI" id="CHEBI:15378"/>
        <dbReference type="ChEBI" id="CHEBI:30616"/>
        <dbReference type="ChEBI" id="CHEBI:229467"/>
        <dbReference type="ChEBI" id="CHEBI:456216"/>
        <dbReference type="EC" id="2.7.1.1"/>
    </reaction>
    <physiologicalReaction direction="left-to-right" evidence="4">
        <dbReference type="Rhea" id="RHEA:22741"/>
    </physiologicalReaction>
</comment>
<dbReference type="GO" id="GO:0005829">
    <property type="term" value="C:cytosol"/>
    <property type="evidence" value="ECO:0007669"/>
    <property type="project" value="TreeGrafter"/>
</dbReference>
<sequence length="73" mass="8079">MGKEVVGATMVMDMLNEFEEKCEASISQLSQVAEAIRAEMEVGLATEGGCKLKMFITYVDNLPTRTQGTYYYG</sequence>
<protein>
    <recommendedName>
        <fullName evidence="6">Phosphotransferase</fullName>
        <ecNumber evidence="6">2.7.1.-</ecNumber>
    </recommendedName>
</protein>
<reference evidence="8 9" key="1">
    <citation type="submission" date="2024-01" db="EMBL/GenBank/DDBJ databases">
        <title>The complete chloroplast genome sequence of Lithospermum erythrorhizon: insights into the phylogenetic relationship among Boraginaceae species and the maternal lineages of purple gromwells.</title>
        <authorList>
            <person name="Okada T."/>
            <person name="Watanabe K."/>
        </authorList>
    </citation>
    <scope>NUCLEOTIDE SEQUENCE [LARGE SCALE GENOMIC DNA]</scope>
</reference>
<evidence type="ECO:0000256" key="1">
    <source>
        <dbReference type="ARBA" id="ARBA00004888"/>
    </source>
</evidence>
<dbReference type="EMBL" id="BAABME010002756">
    <property type="protein sequence ID" value="GAA0155951.1"/>
    <property type="molecule type" value="Genomic_DNA"/>
</dbReference>
<dbReference type="InterPro" id="IPR043129">
    <property type="entry name" value="ATPase_NBD"/>
</dbReference>
<comment type="pathway">
    <text evidence="1">Carbohydrate degradation; glycolysis; D-glyceraldehyde 3-phosphate and glycerone phosphate from D-glucose: step 1/4.</text>
</comment>
<comment type="pathway">
    <text evidence="2">Carbohydrate metabolism; hexose metabolism.</text>
</comment>
<evidence type="ECO:0000256" key="5">
    <source>
        <dbReference type="ARBA" id="ARBA00047905"/>
    </source>
</evidence>
<dbReference type="GO" id="GO:0004340">
    <property type="term" value="F:glucokinase activity"/>
    <property type="evidence" value="ECO:0007669"/>
    <property type="project" value="TreeGrafter"/>
</dbReference>
<evidence type="ECO:0000259" key="7">
    <source>
        <dbReference type="Pfam" id="PF00349"/>
    </source>
</evidence>
<dbReference type="PANTHER" id="PTHR19443">
    <property type="entry name" value="HEXOKINASE"/>
    <property type="match status" value="1"/>
</dbReference>
<dbReference type="GO" id="GO:0006006">
    <property type="term" value="P:glucose metabolic process"/>
    <property type="evidence" value="ECO:0007669"/>
    <property type="project" value="TreeGrafter"/>
</dbReference>
<dbReference type="GO" id="GO:0008865">
    <property type="term" value="F:fructokinase activity"/>
    <property type="evidence" value="ECO:0007669"/>
    <property type="project" value="TreeGrafter"/>
</dbReference>
<keyword evidence="6" id="KW-0067">ATP-binding</keyword>
<comment type="similarity">
    <text evidence="6">Belongs to the hexokinase family.</text>
</comment>
<dbReference type="EC" id="2.7.1.-" evidence="6"/>
<keyword evidence="9" id="KW-1185">Reference proteome</keyword>
<dbReference type="AlphaFoldDB" id="A0AAV3PXW6"/>
<evidence type="ECO:0000256" key="3">
    <source>
        <dbReference type="ARBA" id="ARBA00023152"/>
    </source>
</evidence>
<proteinExistence type="inferred from homology"/>
<comment type="catalytic activity">
    <reaction evidence="5">
        <text>D-fructose + ATP = D-fructose 6-phosphate + ADP + H(+)</text>
        <dbReference type="Rhea" id="RHEA:16125"/>
        <dbReference type="ChEBI" id="CHEBI:15378"/>
        <dbReference type="ChEBI" id="CHEBI:30616"/>
        <dbReference type="ChEBI" id="CHEBI:37721"/>
        <dbReference type="ChEBI" id="CHEBI:61527"/>
        <dbReference type="ChEBI" id="CHEBI:456216"/>
        <dbReference type="EC" id="2.7.1.1"/>
    </reaction>
    <physiologicalReaction direction="left-to-right" evidence="5">
        <dbReference type="Rhea" id="RHEA:16126"/>
    </physiologicalReaction>
</comment>
<dbReference type="GO" id="GO:0005524">
    <property type="term" value="F:ATP binding"/>
    <property type="evidence" value="ECO:0007669"/>
    <property type="project" value="UniProtKB-UniRule"/>
</dbReference>
<dbReference type="InterPro" id="IPR022672">
    <property type="entry name" value="Hexokinase_N"/>
</dbReference>